<dbReference type="InterPro" id="IPR016181">
    <property type="entry name" value="Acyl_CoA_acyltransferase"/>
</dbReference>
<dbReference type="AlphaFoldDB" id="A0A3G8XY01"/>
<dbReference type="Proteomes" id="UP000270185">
    <property type="component" value="Chromosome"/>
</dbReference>
<dbReference type="GO" id="GO:0016747">
    <property type="term" value="F:acyltransferase activity, transferring groups other than amino-acyl groups"/>
    <property type="evidence" value="ECO:0007669"/>
    <property type="project" value="InterPro"/>
</dbReference>
<dbReference type="EMBL" id="CP034159">
    <property type="protein sequence ID" value="AZI33621.1"/>
    <property type="molecule type" value="Genomic_DNA"/>
</dbReference>
<sequence length="69" mass="7784">MISVFHFLPHFKGKGFGFEAASKLLETSFSELGLKKISAITTKENVASQKLIIKLGSYISPLFVYRMRM</sequence>
<keyword evidence="2" id="KW-0808">Transferase</keyword>
<evidence type="ECO:0000313" key="2">
    <source>
        <dbReference type="EMBL" id="AZI33621.1"/>
    </source>
</evidence>
<feature type="domain" description="N-acetyltransferase" evidence="1">
    <location>
        <begin position="7"/>
        <end position="56"/>
    </location>
</feature>
<protein>
    <submittedName>
        <fullName evidence="2">N-acetyltransferase</fullName>
    </submittedName>
</protein>
<accession>A0A3G8XY01</accession>
<keyword evidence="3" id="KW-1185">Reference proteome</keyword>
<dbReference type="SUPFAM" id="SSF55729">
    <property type="entry name" value="Acyl-CoA N-acyltransferases (Nat)"/>
    <property type="match status" value="1"/>
</dbReference>
<dbReference type="KEGG" id="ccas:EIB73_10685"/>
<dbReference type="OrthoDB" id="9798081at2"/>
<name>A0A3G8XY01_9FLAO</name>
<dbReference type="Pfam" id="PF13302">
    <property type="entry name" value="Acetyltransf_3"/>
    <property type="match status" value="1"/>
</dbReference>
<evidence type="ECO:0000313" key="3">
    <source>
        <dbReference type="Proteomes" id="UP000270185"/>
    </source>
</evidence>
<dbReference type="RefSeq" id="WP_125025259.1">
    <property type="nucleotide sequence ID" value="NZ_CP034159.1"/>
</dbReference>
<dbReference type="InterPro" id="IPR000182">
    <property type="entry name" value="GNAT_dom"/>
</dbReference>
<dbReference type="Gene3D" id="3.40.630.30">
    <property type="match status" value="1"/>
</dbReference>
<proteinExistence type="predicted"/>
<reference evidence="3" key="1">
    <citation type="submission" date="2018-11" db="EMBL/GenBank/DDBJ databases">
        <title>Proposal to divide the Flavobacteriaceae and reorganize its genera based on Amino Acid Identity values calculated from whole genome sequences.</title>
        <authorList>
            <person name="Nicholson A.C."/>
            <person name="Gulvik C.A."/>
            <person name="Whitney A.M."/>
            <person name="Humrighouse B.W."/>
            <person name="Bell M."/>
            <person name="Holmes B."/>
            <person name="Steigerwalt A.G."/>
            <person name="Villarma A."/>
            <person name="Sheth M."/>
            <person name="Batra D."/>
            <person name="Pryor J."/>
            <person name="Bernardet J.-F."/>
            <person name="Hugo C."/>
            <person name="Kampfer P."/>
            <person name="Newman J.D."/>
            <person name="McQuiston J.R."/>
        </authorList>
    </citation>
    <scope>NUCLEOTIDE SEQUENCE [LARGE SCALE GENOMIC DNA]</scope>
    <source>
        <strain evidence="3">G0081</strain>
    </source>
</reference>
<organism evidence="2 3">
    <name type="scientific">Kaistella carnis</name>
    <dbReference type="NCBI Taxonomy" id="1241979"/>
    <lineage>
        <taxon>Bacteria</taxon>
        <taxon>Pseudomonadati</taxon>
        <taxon>Bacteroidota</taxon>
        <taxon>Flavobacteriia</taxon>
        <taxon>Flavobacteriales</taxon>
        <taxon>Weeksellaceae</taxon>
        <taxon>Chryseobacterium group</taxon>
        <taxon>Kaistella</taxon>
    </lineage>
</organism>
<gene>
    <name evidence="2" type="ORF">EIB73_10685</name>
</gene>
<evidence type="ECO:0000259" key="1">
    <source>
        <dbReference type="Pfam" id="PF13302"/>
    </source>
</evidence>